<keyword evidence="2 8" id="KW-0488">Methylation</keyword>
<protein>
    <recommendedName>
        <fullName evidence="7 8">Large ribosomal subunit protein uL3</fullName>
    </recommendedName>
</protein>
<dbReference type="InterPro" id="IPR019927">
    <property type="entry name" value="Ribosomal_uL3_bac/org-type"/>
</dbReference>
<keyword evidence="3 8" id="KW-0699">rRNA-binding</keyword>
<dbReference type="Proteomes" id="UP000248975">
    <property type="component" value="Unassembled WGS sequence"/>
</dbReference>
<evidence type="ECO:0000256" key="6">
    <source>
        <dbReference type="ARBA" id="ARBA00023274"/>
    </source>
</evidence>
<dbReference type="Gene3D" id="3.30.160.810">
    <property type="match status" value="1"/>
</dbReference>
<dbReference type="EMBL" id="QFQS01000003">
    <property type="protein sequence ID" value="PZQ96543.1"/>
    <property type="molecule type" value="Genomic_DNA"/>
</dbReference>
<evidence type="ECO:0000256" key="2">
    <source>
        <dbReference type="ARBA" id="ARBA00022481"/>
    </source>
</evidence>
<dbReference type="PANTHER" id="PTHR11229">
    <property type="entry name" value="50S RIBOSOMAL PROTEIN L3"/>
    <property type="match status" value="1"/>
</dbReference>
<dbReference type="SUPFAM" id="SSF50447">
    <property type="entry name" value="Translation proteins"/>
    <property type="match status" value="1"/>
</dbReference>
<name>A0A2W5U073_CERSP</name>
<dbReference type="InterPro" id="IPR000597">
    <property type="entry name" value="Ribosomal_uL3"/>
</dbReference>
<dbReference type="Pfam" id="PF00297">
    <property type="entry name" value="Ribosomal_L3"/>
    <property type="match status" value="1"/>
</dbReference>
<feature type="modified residue" description="N5-methylglutamine" evidence="8">
    <location>
        <position position="151"/>
    </location>
</feature>
<comment type="PTM">
    <text evidence="8">Methylated by PrmB.</text>
</comment>
<keyword evidence="6 8" id="KW-0687">Ribonucleoprotein</keyword>
<organism evidence="10 11">
    <name type="scientific">Cereibacter sphaeroides</name>
    <name type="common">Rhodobacter sphaeroides</name>
    <dbReference type="NCBI Taxonomy" id="1063"/>
    <lineage>
        <taxon>Bacteria</taxon>
        <taxon>Pseudomonadati</taxon>
        <taxon>Pseudomonadota</taxon>
        <taxon>Alphaproteobacteria</taxon>
        <taxon>Rhodobacterales</taxon>
        <taxon>Paracoccaceae</taxon>
        <taxon>Cereibacter</taxon>
    </lineage>
</organism>
<gene>
    <name evidence="8" type="primary">rplC</name>
    <name evidence="10" type="ORF">DI533_13075</name>
</gene>
<evidence type="ECO:0000313" key="11">
    <source>
        <dbReference type="Proteomes" id="UP000248975"/>
    </source>
</evidence>
<dbReference type="HAMAP" id="MF_01325_B">
    <property type="entry name" value="Ribosomal_uL3_B"/>
    <property type="match status" value="1"/>
</dbReference>
<dbReference type="GO" id="GO:0022625">
    <property type="term" value="C:cytosolic large ribosomal subunit"/>
    <property type="evidence" value="ECO:0007669"/>
    <property type="project" value="TreeGrafter"/>
</dbReference>
<keyword evidence="5 8" id="KW-0689">Ribosomal protein</keyword>
<dbReference type="InterPro" id="IPR009000">
    <property type="entry name" value="Transl_B-barrel_sf"/>
</dbReference>
<dbReference type="FunFam" id="3.30.160.810:FF:000001">
    <property type="entry name" value="50S ribosomal protein L3"/>
    <property type="match status" value="1"/>
</dbReference>
<comment type="subunit">
    <text evidence="8">Part of the 50S ribosomal subunit. Forms a cluster with proteins L14 and L19.</text>
</comment>
<accession>A0A2W5U073</accession>
<evidence type="ECO:0000256" key="7">
    <source>
        <dbReference type="ARBA" id="ARBA00035243"/>
    </source>
</evidence>
<dbReference type="GO" id="GO:0019843">
    <property type="term" value="F:rRNA binding"/>
    <property type="evidence" value="ECO:0007669"/>
    <property type="project" value="UniProtKB-UniRule"/>
</dbReference>
<evidence type="ECO:0000256" key="4">
    <source>
        <dbReference type="ARBA" id="ARBA00022884"/>
    </source>
</evidence>
<dbReference type="GO" id="GO:0006412">
    <property type="term" value="P:translation"/>
    <property type="evidence" value="ECO:0007669"/>
    <property type="project" value="UniProtKB-UniRule"/>
</dbReference>
<dbReference type="FunFam" id="2.40.30.10:FF:000004">
    <property type="entry name" value="50S ribosomal protein L3"/>
    <property type="match status" value="1"/>
</dbReference>
<feature type="region of interest" description="Disordered" evidence="9">
    <location>
        <begin position="135"/>
        <end position="154"/>
    </location>
</feature>
<comment type="similarity">
    <text evidence="1 8">Belongs to the universal ribosomal protein uL3 family.</text>
</comment>
<evidence type="ECO:0000256" key="9">
    <source>
        <dbReference type="SAM" id="MobiDB-lite"/>
    </source>
</evidence>
<evidence type="ECO:0000256" key="5">
    <source>
        <dbReference type="ARBA" id="ARBA00022980"/>
    </source>
</evidence>
<evidence type="ECO:0000256" key="1">
    <source>
        <dbReference type="ARBA" id="ARBA00006540"/>
    </source>
</evidence>
<comment type="function">
    <text evidence="8">One of the primary rRNA binding proteins, it binds directly near the 3'-end of the 23S rRNA, where it nucleates assembly of the 50S subunit.</text>
</comment>
<comment type="caution">
    <text evidence="10">The sequence shown here is derived from an EMBL/GenBank/DDBJ whole genome shotgun (WGS) entry which is preliminary data.</text>
</comment>
<keyword evidence="4 8" id="KW-0694">RNA-binding</keyword>
<proteinExistence type="inferred from homology"/>
<evidence type="ECO:0000256" key="3">
    <source>
        <dbReference type="ARBA" id="ARBA00022730"/>
    </source>
</evidence>
<dbReference type="PANTHER" id="PTHR11229:SF16">
    <property type="entry name" value="LARGE RIBOSOMAL SUBUNIT PROTEIN UL3C"/>
    <property type="match status" value="1"/>
</dbReference>
<dbReference type="NCBIfam" id="TIGR03625">
    <property type="entry name" value="L3_bact"/>
    <property type="match status" value="1"/>
</dbReference>
<dbReference type="GO" id="GO:0003735">
    <property type="term" value="F:structural constituent of ribosome"/>
    <property type="evidence" value="ECO:0007669"/>
    <property type="project" value="UniProtKB-UniRule"/>
</dbReference>
<dbReference type="AlphaFoldDB" id="A0A2W5U073"/>
<evidence type="ECO:0000256" key="8">
    <source>
        <dbReference type="HAMAP-Rule" id="MF_01325"/>
    </source>
</evidence>
<sequence length="241" mass="24984">MRSGVIAKKLGMTRLFLEDGKQVPVTVLQLDNLQVVAQRTAEKDGYTAVQLGAGAAKAKRTSAAQRGHFAKANVEPKRKIAEFRVTADNLIDVGAEITADHYLAGQYVDIAGTSIGKGFAGAMKRHNFGGLRASHGVSVSHRSHGSTGQCQDPGKVFRGKKMAGHLGSVRVTTQNLEVVRTDADRGLIMVKGAVPGSKGGWVTIKDAVKKAAPSGLPMPAAVRAAAAAAPAVEAPAEGGEA</sequence>
<dbReference type="Gene3D" id="2.40.30.10">
    <property type="entry name" value="Translation factors"/>
    <property type="match status" value="1"/>
</dbReference>
<reference evidence="10 11" key="1">
    <citation type="submission" date="2017-08" db="EMBL/GenBank/DDBJ databases">
        <title>Infants hospitalized years apart are colonized by the same room-sourced microbial strains.</title>
        <authorList>
            <person name="Brooks B."/>
            <person name="Olm M.R."/>
            <person name="Firek B.A."/>
            <person name="Baker R."/>
            <person name="Thomas B.C."/>
            <person name="Morowitz M.J."/>
            <person name="Banfield J.F."/>
        </authorList>
    </citation>
    <scope>NUCLEOTIDE SEQUENCE [LARGE SCALE GENOMIC DNA]</scope>
    <source>
        <strain evidence="10">S2_003_000_R2_11</strain>
    </source>
</reference>
<evidence type="ECO:0000313" key="10">
    <source>
        <dbReference type="EMBL" id="PZQ96543.1"/>
    </source>
</evidence>